<organism evidence="3 4">
    <name type="scientific">Streptomyces bluensis</name>
    <dbReference type="NCBI Taxonomy" id="33897"/>
    <lineage>
        <taxon>Bacteria</taxon>
        <taxon>Bacillati</taxon>
        <taxon>Actinomycetota</taxon>
        <taxon>Actinomycetes</taxon>
        <taxon>Kitasatosporales</taxon>
        <taxon>Streptomycetaceae</taxon>
        <taxon>Streptomyces</taxon>
    </lineage>
</organism>
<dbReference type="Proteomes" id="UP001602058">
    <property type="component" value="Unassembled WGS sequence"/>
</dbReference>
<feature type="compositionally biased region" description="Polar residues" evidence="1">
    <location>
        <begin position="82"/>
        <end position="95"/>
    </location>
</feature>
<feature type="signal peptide" evidence="2">
    <location>
        <begin position="1"/>
        <end position="27"/>
    </location>
</feature>
<proteinExistence type="predicted"/>
<evidence type="ECO:0000313" key="3">
    <source>
        <dbReference type="EMBL" id="MFF4521381.1"/>
    </source>
</evidence>
<evidence type="ECO:0000256" key="2">
    <source>
        <dbReference type="SAM" id="SignalP"/>
    </source>
</evidence>
<name>A0ABW6UD95_9ACTN</name>
<feature type="region of interest" description="Disordered" evidence="1">
    <location>
        <begin position="34"/>
        <end position="97"/>
    </location>
</feature>
<protein>
    <submittedName>
        <fullName evidence="3">Uncharacterized protein</fullName>
    </submittedName>
</protein>
<evidence type="ECO:0000313" key="4">
    <source>
        <dbReference type="Proteomes" id="UP001602058"/>
    </source>
</evidence>
<dbReference type="EMBL" id="JBIAWJ010000003">
    <property type="protein sequence ID" value="MFF4521381.1"/>
    <property type="molecule type" value="Genomic_DNA"/>
</dbReference>
<feature type="compositionally biased region" description="Low complexity" evidence="1">
    <location>
        <begin position="34"/>
        <end position="73"/>
    </location>
</feature>
<reference evidence="3 4" key="1">
    <citation type="submission" date="2024-10" db="EMBL/GenBank/DDBJ databases">
        <title>The Natural Products Discovery Center: Release of the First 8490 Sequenced Strains for Exploring Actinobacteria Biosynthetic Diversity.</title>
        <authorList>
            <person name="Kalkreuter E."/>
            <person name="Kautsar S.A."/>
            <person name="Yang D."/>
            <person name="Bader C.D."/>
            <person name="Teijaro C.N."/>
            <person name="Fluegel L."/>
            <person name="Davis C.M."/>
            <person name="Simpson J.R."/>
            <person name="Lauterbach L."/>
            <person name="Steele A.D."/>
            <person name="Gui C."/>
            <person name="Meng S."/>
            <person name="Li G."/>
            <person name="Viehrig K."/>
            <person name="Ye F."/>
            <person name="Su P."/>
            <person name="Kiefer A.F."/>
            <person name="Nichols A."/>
            <person name="Cepeda A.J."/>
            <person name="Yan W."/>
            <person name="Fan B."/>
            <person name="Jiang Y."/>
            <person name="Adhikari A."/>
            <person name="Zheng C.-J."/>
            <person name="Schuster L."/>
            <person name="Cowan T.M."/>
            <person name="Smanski M.J."/>
            <person name="Chevrette M.G."/>
            <person name="De Carvalho L.P.S."/>
            <person name="Shen B."/>
        </authorList>
    </citation>
    <scope>NUCLEOTIDE SEQUENCE [LARGE SCALE GENOMIC DNA]</scope>
    <source>
        <strain evidence="3 4">NPDC001390</strain>
    </source>
</reference>
<dbReference type="RefSeq" id="WP_134040495.1">
    <property type="nucleotide sequence ID" value="NZ_BMVM01000002.1"/>
</dbReference>
<keyword evidence="4" id="KW-1185">Reference proteome</keyword>
<comment type="caution">
    <text evidence="3">The sequence shown here is derived from an EMBL/GenBank/DDBJ whole genome shotgun (WGS) entry which is preliminary data.</text>
</comment>
<evidence type="ECO:0000256" key="1">
    <source>
        <dbReference type="SAM" id="MobiDB-lite"/>
    </source>
</evidence>
<feature type="chain" id="PRO_5046520068" evidence="2">
    <location>
        <begin position="28"/>
        <end position="190"/>
    </location>
</feature>
<gene>
    <name evidence="3" type="ORF">ACFY1D_07995</name>
</gene>
<sequence>MPERKSNGRRKRAVVAIAASVGIVAAAATGVNYASASSSAPRSASQSAAQSAPQSAAQSAGQSVGQSAGQSAPNVVEDAASSVPQGGDSRTNFNHRNNEGRILVNERTFAAEHGVCTAVISSQSANFNVRNESDKTVEFFSGITCDNGAPIAIIGPRSSSSAIPGTVVTGGGITAIVGSFRVIDNERERR</sequence>
<accession>A0ABW6UD95</accession>
<keyword evidence="2" id="KW-0732">Signal</keyword>